<dbReference type="PANTHER" id="PTHR12243">
    <property type="entry name" value="MADF DOMAIN TRANSCRIPTION FACTOR"/>
    <property type="match status" value="1"/>
</dbReference>
<dbReference type="GO" id="GO:0005667">
    <property type="term" value="C:transcription regulator complex"/>
    <property type="evidence" value="ECO:0007669"/>
    <property type="project" value="TreeGrafter"/>
</dbReference>
<dbReference type="GO" id="GO:0006357">
    <property type="term" value="P:regulation of transcription by RNA polymerase II"/>
    <property type="evidence" value="ECO:0007669"/>
    <property type="project" value="TreeGrafter"/>
</dbReference>
<organism evidence="5 6">
    <name type="scientific">Popillia japonica</name>
    <name type="common">Japanese beetle</name>
    <dbReference type="NCBI Taxonomy" id="7064"/>
    <lineage>
        <taxon>Eukaryota</taxon>
        <taxon>Metazoa</taxon>
        <taxon>Ecdysozoa</taxon>
        <taxon>Arthropoda</taxon>
        <taxon>Hexapoda</taxon>
        <taxon>Insecta</taxon>
        <taxon>Pterygota</taxon>
        <taxon>Neoptera</taxon>
        <taxon>Endopterygota</taxon>
        <taxon>Coleoptera</taxon>
        <taxon>Polyphaga</taxon>
        <taxon>Scarabaeiformia</taxon>
        <taxon>Scarabaeidae</taxon>
        <taxon>Rutelinae</taxon>
        <taxon>Popillia</taxon>
    </lineage>
</organism>
<keyword evidence="1" id="KW-0539">Nucleus</keyword>
<protein>
    <submittedName>
        <fullName evidence="5">BESS motif</fullName>
    </submittedName>
</protein>
<evidence type="ECO:0000256" key="1">
    <source>
        <dbReference type="PROSITE-ProRule" id="PRU00371"/>
    </source>
</evidence>
<accession>A0AAW1IFU2</accession>
<dbReference type="EMBL" id="JASPKY010000588">
    <property type="protein sequence ID" value="KAK9688508.1"/>
    <property type="molecule type" value="Genomic_DNA"/>
</dbReference>
<dbReference type="InterPro" id="IPR039353">
    <property type="entry name" value="TF_Adf1"/>
</dbReference>
<keyword evidence="6" id="KW-1185">Reference proteome</keyword>
<gene>
    <name evidence="5" type="ORF">QE152_g35235</name>
</gene>
<feature type="region of interest" description="Disordered" evidence="2">
    <location>
        <begin position="250"/>
        <end position="278"/>
    </location>
</feature>
<evidence type="ECO:0000313" key="6">
    <source>
        <dbReference type="Proteomes" id="UP001458880"/>
    </source>
</evidence>
<sequence length="349" mass="40023">MDVGVFTHTDKTGVGDGDGAGCNVIKLELSHTVRPGTLIELVESKPCLWDKTADCFKDKIEKQKAWKEVYTFLEDFSQKEKKEQQKIVSNSSETITGKWQNIHDSFVKSLKKKSGQAAKKKYLYHDNLTFLLKVVQSDDTESSIDDSQHEQHSQINAPQDDKVEVEIEVQAQRNVAAKPKERSETTKKPRLQEEVDQRILRALEHPPDEDEAFFISITPSVRKMSEEDKLEFRMNVLQLIRDINRRQNNFPLQPPLSAYPSRSVSRSSTSRDRFPTASEGLNNAYLSEENPHGCSSWNPEFMYDNSNPIPPKSPTPSSFQNLNCVYTYANTYINISHLYSYIRVTYIHI</sequence>
<dbReference type="InterPro" id="IPR006578">
    <property type="entry name" value="MADF-dom"/>
</dbReference>
<dbReference type="PROSITE" id="PS51029">
    <property type="entry name" value="MADF"/>
    <property type="match status" value="1"/>
</dbReference>
<proteinExistence type="predicted"/>
<evidence type="ECO:0000256" key="2">
    <source>
        <dbReference type="SAM" id="MobiDB-lite"/>
    </source>
</evidence>
<dbReference type="Proteomes" id="UP001458880">
    <property type="component" value="Unassembled WGS sequence"/>
</dbReference>
<dbReference type="SMART" id="SM00595">
    <property type="entry name" value="MADF"/>
    <property type="match status" value="1"/>
</dbReference>
<dbReference type="GO" id="GO:0003677">
    <property type="term" value="F:DNA binding"/>
    <property type="evidence" value="ECO:0007669"/>
    <property type="project" value="InterPro"/>
</dbReference>
<dbReference type="Pfam" id="PF02944">
    <property type="entry name" value="BESS"/>
    <property type="match status" value="1"/>
</dbReference>
<dbReference type="PANTHER" id="PTHR12243:SF67">
    <property type="entry name" value="COREPRESSOR OF PANGOLIN, ISOFORM A-RELATED"/>
    <property type="match status" value="1"/>
</dbReference>
<evidence type="ECO:0000259" key="3">
    <source>
        <dbReference type="PROSITE" id="PS51029"/>
    </source>
</evidence>
<comment type="subcellular location">
    <subcellularLocation>
        <location evidence="1">Nucleus</location>
    </subcellularLocation>
</comment>
<reference evidence="5 6" key="1">
    <citation type="journal article" date="2024" name="BMC Genomics">
        <title>De novo assembly and annotation of Popillia japonica's genome with initial clues to its potential as an invasive pest.</title>
        <authorList>
            <person name="Cucini C."/>
            <person name="Boschi S."/>
            <person name="Funari R."/>
            <person name="Cardaioli E."/>
            <person name="Iannotti N."/>
            <person name="Marturano G."/>
            <person name="Paoli F."/>
            <person name="Bruttini M."/>
            <person name="Carapelli A."/>
            <person name="Frati F."/>
            <person name="Nardi F."/>
        </authorList>
    </citation>
    <scope>NUCLEOTIDE SEQUENCE [LARGE SCALE GENOMIC DNA]</scope>
    <source>
        <strain evidence="5">DMR45628</strain>
    </source>
</reference>
<evidence type="ECO:0000259" key="4">
    <source>
        <dbReference type="PROSITE" id="PS51031"/>
    </source>
</evidence>
<feature type="domain" description="BESS" evidence="4">
    <location>
        <begin position="207"/>
        <end position="246"/>
    </location>
</feature>
<evidence type="ECO:0000313" key="5">
    <source>
        <dbReference type="EMBL" id="KAK9688508.1"/>
    </source>
</evidence>
<dbReference type="GO" id="GO:0005634">
    <property type="term" value="C:nucleus"/>
    <property type="evidence" value="ECO:0007669"/>
    <property type="project" value="UniProtKB-SubCell"/>
</dbReference>
<dbReference type="AlphaFoldDB" id="A0AAW1IFU2"/>
<comment type="caution">
    <text evidence="5">The sequence shown here is derived from an EMBL/GenBank/DDBJ whole genome shotgun (WGS) entry which is preliminary data.</text>
</comment>
<dbReference type="Pfam" id="PF10545">
    <property type="entry name" value="MADF_DNA_bdg"/>
    <property type="match status" value="1"/>
</dbReference>
<name>A0AAW1IFU2_POPJA</name>
<dbReference type="InterPro" id="IPR004210">
    <property type="entry name" value="BESS_motif"/>
</dbReference>
<feature type="domain" description="MADF" evidence="3">
    <location>
        <begin position="37"/>
        <end position="136"/>
    </location>
</feature>
<dbReference type="PROSITE" id="PS51031">
    <property type="entry name" value="BESS"/>
    <property type="match status" value="1"/>
</dbReference>